<sequence length="79" mass="8772">MNKLKKLRAEATAAITENLIQGKRNILKANVVDLKFKGKDMSKIPLKDTSEGEASSPDDMLEALRVKAVESDKRMEEAL</sequence>
<reference evidence="1 2" key="1">
    <citation type="submission" date="2024-01" db="EMBL/GenBank/DDBJ databases">
        <title>The genomes of 5 underutilized Papilionoideae crops provide insights into root nodulation and disease resistance.</title>
        <authorList>
            <person name="Yuan L."/>
        </authorList>
    </citation>
    <scope>NUCLEOTIDE SEQUENCE [LARGE SCALE GENOMIC DNA]</scope>
    <source>
        <strain evidence="1">LY-2023</strain>
        <tissue evidence="1">Leaf</tissue>
    </source>
</reference>
<keyword evidence="2" id="KW-1185">Reference proteome</keyword>
<protein>
    <submittedName>
        <fullName evidence="1">Uncharacterized protein</fullName>
    </submittedName>
</protein>
<name>A0AAN9IGH7_CLITE</name>
<organism evidence="1 2">
    <name type="scientific">Clitoria ternatea</name>
    <name type="common">Butterfly pea</name>
    <dbReference type="NCBI Taxonomy" id="43366"/>
    <lineage>
        <taxon>Eukaryota</taxon>
        <taxon>Viridiplantae</taxon>
        <taxon>Streptophyta</taxon>
        <taxon>Embryophyta</taxon>
        <taxon>Tracheophyta</taxon>
        <taxon>Spermatophyta</taxon>
        <taxon>Magnoliopsida</taxon>
        <taxon>eudicotyledons</taxon>
        <taxon>Gunneridae</taxon>
        <taxon>Pentapetalae</taxon>
        <taxon>rosids</taxon>
        <taxon>fabids</taxon>
        <taxon>Fabales</taxon>
        <taxon>Fabaceae</taxon>
        <taxon>Papilionoideae</taxon>
        <taxon>50 kb inversion clade</taxon>
        <taxon>NPAAA clade</taxon>
        <taxon>indigoferoid/millettioid clade</taxon>
        <taxon>Phaseoleae</taxon>
        <taxon>Clitoria</taxon>
    </lineage>
</organism>
<dbReference type="Proteomes" id="UP001359559">
    <property type="component" value="Unassembled WGS sequence"/>
</dbReference>
<gene>
    <name evidence="1" type="ORF">RJT34_22659</name>
</gene>
<comment type="caution">
    <text evidence="1">The sequence shown here is derived from an EMBL/GenBank/DDBJ whole genome shotgun (WGS) entry which is preliminary data.</text>
</comment>
<accession>A0AAN9IGH7</accession>
<evidence type="ECO:0000313" key="1">
    <source>
        <dbReference type="EMBL" id="KAK7277644.1"/>
    </source>
</evidence>
<dbReference type="AlphaFoldDB" id="A0AAN9IGH7"/>
<dbReference type="EMBL" id="JAYKXN010000006">
    <property type="protein sequence ID" value="KAK7277644.1"/>
    <property type="molecule type" value="Genomic_DNA"/>
</dbReference>
<evidence type="ECO:0000313" key="2">
    <source>
        <dbReference type="Proteomes" id="UP001359559"/>
    </source>
</evidence>
<proteinExistence type="predicted"/>